<name>A0ABQ9YZP1_9CRUS</name>
<evidence type="ECO:0000313" key="2">
    <source>
        <dbReference type="EMBL" id="KAK4005973.1"/>
    </source>
</evidence>
<reference evidence="2 3" key="1">
    <citation type="journal article" date="2023" name="Nucleic Acids Res.">
        <title>The hologenome of Daphnia magna reveals possible DNA methylation and microbiome-mediated evolution of the host genome.</title>
        <authorList>
            <person name="Chaturvedi A."/>
            <person name="Li X."/>
            <person name="Dhandapani V."/>
            <person name="Marshall H."/>
            <person name="Kissane S."/>
            <person name="Cuenca-Cambronero M."/>
            <person name="Asole G."/>
            <person name="Calvet F."/>
            <person name="Ruiz-Romero M."/>
            <person name="Marangio P."/>
            <person name="Guigo R."/>
            <person name="Rago D."/>
            <person name="Mirbahai L."/>
            <person name="Eastwood N."/>
            <person name="Colbourne J.K."/>
            <person name="Zhou J."/>
            <person name="Mallon E."/>
            <person name="Orsini L."/>
        </authorList>
    </citation>
    <scope>NUCLEOTIDE SEQUENCE [LARGE SCALE GENOMIC DNA]</scope>
    <source>
        <strain evidence="2">LRV0_1</strain>
    </source>
</reference>
<evidence type="ECO:0000313" key="3">
    <source>
        <dbReference type="Proteomes" id="UP001234178"/>
    </source>
</evidence>
<keyword evidence="1" id="KW-0812">Transmembrane</keyword>
<comment type="caution">
    <text evidence="2">The sequence shown here is derived from an EMBL/GenBank/DDBJ whole genome shotgun (WGS) entry which is preliminary data.</text>
</comment>
<dbReference type="Proteomes" id="UP001234178">
    <property type="component" value="Unassembled WGS sequence"/>
</dbReference>
<evidence type="ECO:0008006" key="4">
    <source>
        <dbReference type="Google" id="ProtNLM"/>
    </source>
</evidence>
<feature type="transmembrane region" description="Helical" evidence="1">
    <location>
        <begin position="26"/>
        <end position="45"/>
    </location>
</feature>
<keyword evidence="1" id="KW-1133">Transmembrane helix</keyword>
<protein>
    <recommendedName>
        <fullName evidence="4">Lactosylceramide</fullName>
    </recommendedName>
</protein>
<keyword evidence="1" id="KW-0472">Membrane</keyword>
<sequence>MPYHRLLAARGTVLSHISNEFGFSMLKLRCLFVSFLGILVLIYYIESTGWGHHLFARHQQNLETFTLMETSVLETSTELVDVTLYNCTCGSAAARRGPHQKVIGFSIYGDLSRVDIVQKYLLPLKETIKTIPSIYPDWLVRIHHNMEKDDDVNSSWTIFHNILDFGSHVDLCNITETVNNWKMKNDLFAMTWRWLPLLDDMVDTFMSRDSDSLIVVPREQDAVRQWLASDHIFHTMKDHPNHCSTSMLGGMWGVKLSDDRPRIVDAFEAIFATHHETTYGYDQSLLTDHLWPIAKTSVMAHDSYCCLNSSLSRPFPSKRGEGLLFVGGRGKPEERLKWPCPPMCRPDNVTPEWIFC</sequence>
<proteinExistence type="predicted"/>
<gene>
    <name evidence="2" type="ORF">OUZ56_011104</name>
</gene>
<evidence type="ECO:0000256" key="1">
    <source>
        <dbReference type="SAM" id="Phobius"/>
    </source>
</evidence>
<accession>A0ABQ9YZP1</accession>
<keyword evidence="3" id="KW-1185">Reference proteome</keyword>
<organism evidence="2 3">
    <name type="scientific">Daphnia magna</name>
    <dbReference type="NCBI Taxonomy" id="35525"/>
    <lineage>
        <taxon>Eukaryota</taxon>
        <taxon>Metazoa</taxon>
        <taxon>Ecdysozoa</taxon>
        <taxon>Arthropoda</taxon>
        <taxon>Crustacea</taxon>
        <taxon>Branchiopoda</taxon>
        <taxon>Diplostraca</taxon>
        <taxon>Cladocera</taxon>
        <taxon>Anomopoda</taxon>
        <taxon>Daphniidae</taxon>
        <taxon>Daphnia</taxon>
    </lineage>
</organism>
<dbReference type="EMBL" id="JAOYFB010000002">
    <property type="protein sequence ID" value="KAK4005973.1"/>
    <property type="molecule type" value="Genomic_DNA"/>
</dbReference>